<comment type="pathway">
    <text evidence="1 5">Protein modification; protein glycosylation.</text>
</comment>
<keyword evidence="4 5" id="KW-0547">Nucleotide-binding</keyword>
<comment type="similarity">
    <text evidence="5">Belongs to the Gtf3 glucosyltransferase family.</text>
</comment>
<comment type="subunit">
    <text evidence="5">Homotetramer; a dimer of dimers.</text>
</comment>
<gene>
    <name evidence="5" type="primary">gtf3</name>
    <name evidence="8" type="ORF">INT76_01920</name>
</gene>
<name>A0ABX7YLE7_9STRE</name>
<sequence>MKVHITNLYGQSPLSVALMAQNMVADIGKQLDMKEIGIYSFNAEGESLENLAIRFDGMNAAVGNGDIIIFQSPSWNGTHFDYEYIRRLKIYAGIKIVIFIHDVAPLMFSSNFYLLEKTIATYNLADLIIAPSQQMLDYLYQQGLTVKKTLIQHFWDHRTSFWIEQPTYQQVVNFAGNPQRFPFVYDWNFETPLNLFGPDFQAQGENTVHYQGWKFGDELLKSLNQAGGFGLVWAQGEDAEYYNLNVSYKLSTYIAAGLPVIVPRSLSNADLVETYKLGFLVDSLEEAQEIVKQCSQADYQELIHSLWNFRELITKGYFSKKLLIDAVHTVLLP</sequence>
<proteinExistence type="inferred from homology"/>
<evidence type="ECO:0000256" key="1">
    <source>
        <dbReference type="ARBA" id="ARBA00004922"/>
    </source>
</evidence>
<dbReference type="InterPro" id="IPR043676">
    <property type="entry name" value="Gtf3"/>
</dbReference>
<protein>
    <recommendedName>
        <fullName evidence="5">Glucosyltransferase 3</fullName>
        <ecNumber evidence="5">2.4.1.-</ecNumber>
    </recommendedName>
</protein>
<keyword evidence="3 5" id="KW-0808">Transferase</keyword>
<feature type="domain" description="Glucosyltransferase 3-like N-terminal" evidence="6">
    <location>
        <begin position="2"/>
        <end position="153"/>
    </location>
</feature>
<dbReference type="Pfam" id="PF26337">
    <property type="entry name" value="Gtf3_C"/>
    <property type="match status" value="1"/>
</dbReference>
<feature type="binding site" evidence="5">
    <location>
        <begin position="247"/>
        <end position="252"/>
    </location>
    <ligand>
        <name>UDP</name>
        <dbReference type="ChEBI" id="CHEBI:58223"/>
    </ligand>
</feature>
<feature type="binding site" evidence="5">
    <location>
        <position position="180"/>
    </location>
    <ligand>
        <name>UDP</name>
        <dbReference type="ChEBI" id="CHEBI:58223"/>
    </ligand>
</feature>
<dbReference type="InterPro" id="IPR058592">
    <property type="entry name" value="Gtf3_C"/>
</dbReference>
<dbReference type="EC" id="2.4.1.-" evidence="5"/>
<accession>A0ABX7YLE7</accession>
<comment type="domain">
    <text evidence="5">Dimerizes via the C-terminus; dimerization is required for tetramer formation. Binds protein substrate via an exposed loop in the N-terminus.</text>
</comment>
<dbReference type="InterPro" id="IPR058591">
    <property type="entry name" value="Gtf3_N"/>
</dbReference>
<feature type="domain" description="Glucosyltransferase 3-like C-terminal" evidence="7">
    <location>
        <begin position="172"/>
        <end position="326"/>
    </location>
</feature>
<dbReference type="SUPFAM" id="SSF53756">
    <property type="entry name" value="UDP-Glycosyltransferase/glycogen phosphorylase"/>
    <property type="match status" value="1"/>
</dbReference>
<evidence type="ECO:0000256" key="5">
    <source>
        <dbReference type="HAMAP-Rule" id="MF_00841"/>
    </source>
</evidence>
<dbReference type="RefSeq" id="WP_212571591.1">
    <property type="nucleotide sequence ID" value="NZ_CP073084.1"/>
</dbReference>
<keyword evidence="2 5" id="KW-0328">Glycosyltransferase</keyword>
<dbReference type="EMBL" id="CP073084">
    <property type="protein sequence ID" value="QUE54671.1"/>
    <property type="molecule type" value="Genomic_DNA"/>
</dbReference>
<evidence type="ECO:0000259" key="7">
    <source>
        <dbReference type="Pfam" id="PF26337"/>
    </source>
</evidence>
<dbReference type="PIRSF" id="PIRSF007023">
    <property type="entry name" value="UDP-Galf_transf"/>
    <property type="match status" value="1"/>
</dbReference>
<keyword evidence="9" id="KW-1185">Reference proteome</keyword>
<organism evidence="8 9">
    <name type="scientific">Streptococcus oriscaviae</name>
    <dbReference type="NCBI Taxonomy" id="2781599"/>
    <lineage>
        <taxon>Bacteria</taxon>
        <taxon>Bacillati</taxon>
        <taxon>Bacillota</taxon>
        <taxon>Bacilli</taxon>
        <taxon>Lactobacillales</taxon>
        <taxon>Streptococcaceae</taxon>
        <taxon>Streptococcus</taxon>
    </lineage>
</organism>
<dbReference type="Gene3D" id="3.40.50.2000">
    <property type="entry name" value="Glycogen Phosphorylase B"/>
    <property type="match status" value="2"/>
</dbReference>
<comment type="caution">
    <text evidence="5">Lacks conserved residue(s) required for the propagation of feature annotation.</text>
</comment>
<evidence type="ECO:0000256" key="3">
    <source>
        <dbReference type="ARBA" id="ARBA00022679"/>
    </source>
</evidence>
<evidence type="ECO:0000313" key="9">
    <source>
        <dbReference type="Proteomes" id="UP000677616"/>
    </source>
</evidence>
<dbReference type="GO" id="GO:0016740">
    <property type="term" value="F:transferase activity"/>
    <property type="evidence" value="ECO:0007669"/>
    <property type="project" value="UniProtKB-KW"/>
</dbReference>
<reference evidence="8 9" key="1">
    <citation type="submission" date="2021-04" db="EMBL/GenBank/DDBJ databases">
        <title>Complete genome sequence of a novel Streptococcus species.</title>
        <authorList>
            <person name="Teng J.L.L."/>
        </authorList>
    </citation>
    <scope>NUCLEOTIDE SEQUENCE [LARGE SCALE GENOMIC DNA]</scope>
    <source>
        <strain evidence="8 9">HKU75</strain>
    </source>
</reference>
<comment type="function">
    <text evidence="5">Required for polymorphic O-glycosylation of the serine-rich repeat protein in this bacteria. Catalyzes the second step in glycosylation by transferring glucose from UDP-glucose to the terminal GlcNAc moiety of the 3-O-(N-acetyl-alpha-D-glucosaminyl)-L-seryl-[protein] resulting from the first glycosylation step.</text>
</comment>
<dbReference type="Proteomes" id="UP000677616">
    <property type="component" value="Chromosome"/>
</dbReference>
<dbReference type="HAMAP" id="MF_00841">
    <property type="entry name" value="Gtf3"/>
    <property type="match status" value="1"/>
</dbReference>
<dbReference type="Pfam" id="PF26334">
    <property type="entry name" value="Gtf3_N"/>
    <property type="match status" value="1"/>
</dbReference>
<evidence type="ECO:0000313" key="8">
    <source>
        <dbReference type="EMBL" id="QUE54671.1"/>
    </source>
</evidence>
<evidence type="ECO:0000256" key="4">
    <source>
        <dbReference type="ARBA" id="ARBA00022741"/>
    </source>
</evidence>
<evidence type="ECO:0000256" key="2">
    <source>
        <dbReference type="ARBA" id="ARBA00022676"/>
    </source>
</evidence>
<evidence type="ECO:0000259" key="6">
    <source>
        <dbReference type="Pfam" id="PF26334"/>
    </source>
</evidence>